<reference evidence="16" key="1">
    <citation type="submission" date="2020-06" db="EMBL/GenBank/DDBJ databases">
        <title>WGS assembly of Ceratodon purpureus strain R40.</title>
        <authorList>
            <person name="Carey S.B."/>
            <person name="Jenkins J."/>
            <person name="Shu S."/>
            <person name="Lovell J.T."/>
            <person name="Sreedasyam A."/>
            <person name="Maumus F."/>
            <person name="Tiley G.P."/>
            <person name="Fernandez-Pozo N."/>
            <person name="Barry K."/>
            <person name="Chen C."/>
            <person name="Wang M."/>
            <person name="Lipzen A."/>
            <person name="Daum C."/>
            <person name="Saski C.A."/>
            <person name="Payton A.C."/>
            <person name="Mcbreen J.C."/>
            <person name="Conrad R.E."/>
            <person name="Kollar L.M."/>
            <person name="Olsson S."/>
            <person name="Huttunen S."/>
            <person name="Landis J.B."/>
            <person name="Wickett N.J."/>
            <person name="Johnson M.G."/>
            <person name="Rensing S.A."/>
            <person name="Grimwood J."/>
            <person name="Schmutz J."/>
            <person name="Mcdaniel S.F."/>
        </authorList>
    </citation>
    <scope>NUCLEOTIDE SEQUENCE</scope>
    <source>
        <strain evidence="16">R40</strain>
    </source>
</reference>
<comment type="subcellular location">
    <subcellularLocation>
        <location evidence="2">Nucleus</location>
    </subcellularLocation>
</comment>
<keyword evidence="12" id="KW-0175">Coiled coil</keyword>
<feature type="coiled-coil region" evidence="12">
    <location>
        <begin position="995"/>
        <end position="1047"/>
    </location>
</feature>
<keyword evidence="8" id="KW-0378">Hydrolase</keyword>
<evidence type="ECO:0000256" key="10">
    <source>
        <dbReference type="ARBA" id="ARBA00023204"/>
    </source>
</evidence>
<feature type="compositionally biased region" description="Acidic residues" evidence="13">
    <location>
        <begin position="635"/>
        <end position="659"/>
    </location>
</feature>
<accession>A0A8T0IKG9</accession>
<keyword evidence="9" id="KW-0460">Magnesium</keyword>
<feature type="region of interest" description="Disordered" evidence="13">
    <location>
        <begin position="124"/>
        <end position="145"/>
    </location>
</feature>
<dbReference type="Gene3D" id="3.40.50.1010">
    <property type="entry name" value="5'-nuclease"/>
    <property type="match status" value="2"/>
</dbReference>
<keyword evidence="7" id="KW-0227">DNA damage</keyword>
<dbReference type="FunFam" id="3.40.50.1010:FF:000031">
    <property type="entry name" value="DNA repair protein UVH3"/>
    <property type="match status" value="1"/>
</dbReference>
<dbReference type="FunFam" id="3.40.50.1010:FF:000029">
    <property type="entry name" value="DNA repair protein UVH3"/>
    <property type="match status" value="1"/>
</dbReference>
<dbReference type="PRINTS" id="PR00066">
    <property type="entry name" value="XRODRMPGMNTG"/>
</dbReference>
<evidence type="ECO:0000256" key="2">
    <source>
        <dbReference type="ARBA" id="ARBA00004123"/>
    </source>
</evidence>
<feature type="domain" description="XPG-I" evidence="14">
    <location>
        <begin position="1061"/>
        <end position="1130"/>
    </location>
</feature>
<evidence type="ECO:0000259" key="14">
    <source>
        <dbReference type="SMART" id="SM00484"/>
    </source>
</evidence>
<evidence type="ECO:0000256" key="11">
    <source>
        <dbReference type="ARBA" id="ARBA00023242"/>
    </source>
</evidence>
<dbReference type="SUPFAM" id="SSF47807">
    <property type="entry name" value="5' to 3' exonuclease, C-terminal subdomain"/>
    <property type="match status" value="1"/>
</dbReference>
<dbReference type="GO" id="GO:0003697">
    <property type="term" value="F:single-stranded DNA binding"/>
    <property type="evidence" value="ECO:0007669"/>
    <property type="project" value="InterPro"/>
</dbReference>
<sequence length="1328" mass="145914">MGVHGLWELLAPVGRRVSVESLGSRKLAIDASIWIIQFMKAMRDDRGDMIRNAHLLGFFRRICKLLFLRIKPVFVFDGGTPALKRRTVIARRRQREQAQSRIRKTAEKLLLNHLRTRKLDEIAGKGGTQTNSTAKVKTNDKSKDVSTFNDGMNGSGDFPSVDAAHGDLHNQGSGEALQEDEVQVMNNWNEIETEHLNEEDEEDEEEELVYLPSADGKMDPAVLASLPASMQLDLLVQMREQLVAENRHKFQKVAKAPSSFSQLQIEAYLKTVAFRRGINEAQKAAAGQGVGGVPSTRIASETNREFIFSTSYQGDKTALTGEGGGNPGLKPPEPKVQPPAVSTSTLLSTNFRSLEGTLSTELDEAEKPDSSVQTYVDEKGRTRVSRVRGMGVRMTRDLQWNLYLMKDVEKRHARGENKDDDVSAYAESLVNNGDGEQFQRLMIGDNASVSETLSGVPAKQNSEPVQSLEANQSMHEGGLYNDSTVGGGQKAAVNPAVMSQVSSIQITFNSNEDVEDEDLDLFQNLVADEAGAPLDKPQELKPSSGPAGENDDDDCEWEDGDCQGAKEVDLGLKGSNAVEELDQQNRSHAEPDNHTRTGNDLSYAGDSDAELALAIQESLAEHDRFKSSQPGVYPDSEDTGLSDDSDTGDSGESEVEWEDGSGAVAVPAVGYTVTGLALTQEELELQEATRRSLNDVASWRAPVRPLPQLVIREPVEGVAKMLSGSVPRVVEQEAVTTIDRNIQMDSEEARIARERVRKGKAVADEAMVLPPVGVLRSTVSQVGLEAEVGSFQEKVDGRSDVQAQPQGLPMLDTRLVAPIGAGKEDVQGQNLLHDHEDKNVFHLNGSELNDVDTVPAYNHVGNTEVGLDLVKQNLKPVLSETKNSAEPTIDTGTEVSQFLETKRVEKPGIVETPEMPEEVKLVPGTMEKGAVGSSPFPIQHDTLSSVANPNFVKPSSEIKDNGVPMEDMLKDAEEMDVAKEREEMLQHEAALLAEREALARDEADLQAALEKEQQELREGIEKERELLREEEAELREMQKKNERNADSVTSEMFAECQELLQMFGIPYVIAPMEAEAQCAFLDAEKLVDGVVTDDVDVFLFGGRNVYKNIFDDRKYVETYYMKDVETDLGLTRDKLIHMALLLGSDYTEGISGIGIVNAIEVVNAFDGEDGLKRFKEMVESIDLSLLGLEGRGSKRKGSQGKAKGAGDKGKKGGTDDAVEKDDTNEGSGNGDGPGDTEASLRQEAFMENHRAVSKNWKIPESFPSGAVVAEYKGPRVDKSKQSFSWGRPDLEALRKFCYERFSWPKDKADELLLSVLKEYDRQEVDFVN</sequence>
<feature type="domain" description="XPG N-terminal" evidence="15">
    <location>
        <begin position="1"/>
        <end position="98"/>
    </location>
</feature>
<feature type="compositionally biased region" description="Acidic residues" evidence="13">
    <location>
        <begin position="549"/>
        <end position="561"/>
    </location>
</feature>
<evidence type="ECO:0000313" key="17">
    <source>
        <dbReference type="Proteomes" id="UP000822688"/>
    </source>
</evidence>
<dbReference type="InterPro" id="IPR029060">
    <property type="entry name" value="PIN-like_dom_sf"/>
</dbReference>
<dbReference type="SUPFAM" id="SSF88723">
    <property type="entry name" value="PIN domain-like"/>
    <property type="match status" value="1"/>
</dbReference>
<evidence type="ECO:0000256" key="13">
    <source>
        <dbReference type="SAM" id="MobiDB-lite"/>
    </source>
</evidence>
<comment type="similarity">
    <text evidence="3">Belongs to the XPG/RAD2 endonuclease family. XPG subfamily.</text>
</comment>
<evidence type="ECO:0000256" key="1">
    <source>
        <dbReference type="ARBA" id="ARBA00001946"/>
    </source>
</evidence>
<keyword evidence="17" id="KW-1185">Reference proteome</keyword>
<dbReference type="SMART" id="SM00485">
    <property type="entry name" value="XPGN"/>
    <property type="match status" value="1"/>
</dbReference>
<dbReference type="SMART" id="SM00279">
    <property type="entry name" value="HhH2"/>
    <property type="match status" value="1"/>
</dbReference>
<dbReference type="CDD" id="cd09868">
    <property type="entry name" value="PIN_XPG_RAD2"/>
    <property type="match status" value="2"/>
</dbReference>
<feature type="region of interest" description="Disordered" evidence="13">
    <location>
        <begin position="621"/>
        <end position="663"/>
    </location>
</feature>
<dbReference type="InterPro" id="IPR036279">
    <property type="entry name" value="5-3_exonuclease_C_sf"/>
</dbReference>
<feature type="region of interest" description="Disordered" evidence="13">
    <location>
        <begin position="1192"/>
        <end position="1237"/>
    </location>
</feature>
<dbReference type="SMART" id="SM00484">
    <property type="entry name" value="XPGI"/>
    <property type="match status" value="1"/>
</dbReference>
<keyword evidence="6" id="KW-0255">Endonuclease</keyword>
<evidence type="ECO:0000256" key="7">
    <source>
        <dbReference type="ARBA" id="ARBA00022763"/>
    </source>
</evidence>
<dbReference type="GO" id="GO:0046872">
    <property type="term" value="F:metal ion binding"/>
    <property type="evidence" value="ECO:0007669"/>
    <property type="project" value="UniProtKB-KW"/>
</dbReference>
<evidence type="ECO:0000256" key="6">
    <source>
        <dbReference type="ARBA" id="ARBA00022759"/>
    </source>
</evidence>
<keyword evidence="11" id="KW-0539">Nucleus</keyword>
<feature type="region of interest" description="Disordered" evidence="13">
    <location>
        <begin position="315"/>
        <end position="348"/>
    </location>
</feature>
<evidence type="ECO:0000259" key="15">
    <source>
        <dbReference type="SMART" id="SM00485"/>
    </source>
</evidence>
<dbReference type="PANTHER" id="PTHR16171">
    <property type="entry name" value="DNA REPAIR PROTEIN COMPLEMENTING XP-G CELLS-RELATED"/>
    <property type="match status" value="1"/>
</dbReference>
<evidence type="ECO:0008006" key="18">
    <source>
        <dbReference type="Google" id="ProtNLM"/>
    </source>
</evidence>
<evidence type="ECO:0000313" key="16">
    <source>
        <dbReference type="EMBL" id="KAG0583391.1"/>
    </source>
</evidence>
<dbReference type="PANTHER" id="PTHR16171:SF7">
    <property type="entry name" value="DNA REPAIR PROTEIN RAD2"/>
    <property type="match status" value="1"/>
</dbReference>
<proteinExistence type="inferred from homology"/>
<keyword evidence="10" id="KW-0234">DNA repair</keyword>
<dbReference type="GO" id="GO:0004520">
    <property type="term" value="F:DNA endonuclease activity"/>
    <property type="evidence" value="ECO:0007669"/>
    <property type="project" value="TreeGrafter"/>
</dbReference>
<evidence type="ECO:0000256" key="5">
    <source>
        <dbReference type="ARBA" id="ARBA00022723"/>
    </source>
</evidence>
<dbReference type="PROSITE" id="PS00842">
    <property type="entry name" value="XPG_2"/>
    <property type="match status" value="1"/>
</dbReference>
<gene>
    <name evidence="16" type="ORF">KC19_3G132700</name>
</gene>
<evidence type="ECO:0000256" key="3">
    <source>
        <dbReference type="ARBA" id="ARBA00005283"/>
    </source>
</evidence>
<dbReference type="InterPro" id="IPR006086">
    <property type="entry name" value="XPG-I_dom"/>
</dbReference>
<evidence type="ECO:0000256" key="8">
    <source>
        <dbReference type="ARBA" id="ARBA00022801"/>
    </source>
</evidence>
<evidence type="ECO:0000256" key="9">
    <source>
        <dbReference type="ARBA" id="ARBA00022842"/>
    </source>
</evidence>
<keyword evidence="5" id="KW-0479">Metal-binding</keyword>
<dbReference type="GO" id="GO:0016788">
    <property type="term" value="F:hydrolase activity, acting on ester bonds"/>
    <property type="evidence" value="ECO:0007669"/>
    <property type="project" value="InterPro"/>
</dbReference>
<feature type="compositionally biased region" description="Basic and acidic residues" evidence="13">
    <location>
        <begin position="583"/>
        <end position="597"/>
    </location>
</feature>
<name>A0A8T0IKG9_CERPU</name>
<dbReference type="GO" id="GO:0005634">
    <property type="term" value="C:nucleus"/>
    <property type="evidence" value="ECO:0007669"/>
    <property type="project" value="UniProtKB-SubCell"/>
</dbReference>
<evidence type="ECO:0000256" key="12">
    <source>
        <dbReference type="SAM" id="Coils"/>
    </source>
</evidence>
<dbReference type="PRINTS" id="PR00853">
    <property type="entry name" value="XPGRADSUPER"/>
</dbReference>
<dbReference type="InterPro" id="IPR001044">
    <property type="entry name" value="XPG/Rad2_eukaryotes"/>
</dbReference>
<organism evidence="16 17">
    <name type="scientific">Ceratodon purpureus</name>
    <name type="common">Fire moss</name>
    <name type="synonym">Dicranum purpureum</name>
    <dbReference type="NCBI Taxonomy" id="3225"/>
    <lineage>
        <taxon>Eukaryota</taxon>
        <taxon>Viridiplantae</taxon>
        <taxon>Streptophyta</taxon>
        <taxon>Embryophyta</taxon>
        <taxon>Bryophyta</taxon>
        <taxon>Bryophytina</taxon>
        <taxon>Bryopsida</taxon>
        <taxon>Dicranidae</taxon>
        <taxon>Pseudoditrichales</taxon>
        <taxon>Ditrichaceae</taxon>
        <taxon>Ceratodon</taxon>
    </lineage>
</organism>
<dbReference type="EMBL" id="CM026423">
    <property type="protein sequence ID" value="KAG0583391.1"/>
    <property type="molecule type" value="Genomic_DNA"/>
</dbReference>
<dbReference type="InterPro" id="IPR006084">
    <property type="entry name" value="XPG/Rad2"/>
</dbReference>
<keyword evidence="4" id="KW-0540">Nuclease</keyword>
<comment type="caution">
    <text evidence="16">The sequence shown here is derived from an EMBL/GenBank/DDBJ whole genome shotgun (WGS) entry which is preliminary data.</text>
</comment>
<dbReference type="CDD" id="cd09904">
    <property type="entry name" value="H3TH_XPG"/>
    <property type="match status" value="1"/>
</dbReference>
<protein>
    <recommendedName>
        <fullName evidence="18">DNA repair protein UVH3</fullName>
    </recommendedName>
</protein>
<dbReference type="Proteomes" id="UP000822688">
    <property type="component" value="Chromosome 3"/>
</dbReference>
<dbReference type="GO" id="GO:0006289">
    <property type="term" value="P:nucleotide-excision repair"/>
    <property type="evidence" value="ECO:0007669"/>
    <property type="project" value="InterPro"/>
</dbReference>
<dbReference type="Pfam" id="PF00867">
    <property type="entry name" value="XPG_I"/>
    <property type="match status" value="1"/>
</dbReference>
<evidence type="ECO:0000256" key="4">
    <source>
        <dbReference type="ARBA" id="ARBA00022722"/>
    </source>
</evidence>
<feature type="region of interest" description="Disordered" evidence="13">
    <location>
        <begin position="530"/>
        <end position="604"/>
    </location>
</feature>
<dbReference type="Gene3D" id="1.10.150.20">
    <property type="entry name" value="5' to 3' exonuclease, C-terminal subdomain"/>
    <property type="match status" value="1"/>
</dbReference>
<feature type="compositionally biased region" description="Basic and acidic residues" evidence="13">
    <location>
        <begin position="1204"/>
        <end position="1214"/>
    </location>
</feature>
<comment type="cofactor">
    <cofactor evidence="1">
        <name>Mg(2+)</name>
        <dbReference type="ChEBI" id="CHEBI:18420"/>
    </cofactor>
</comment>
<dbReference type="InterPro" id="IPR008918">
    <property type="entry name" value="HhH2"/>
</dbReference>
<dbReference type="InterPro" id="IPR006085">
    <property type="entry name" value="XPG_DNA_repair_N"/>
</dbReference>
<dbReference type="Pfam" id="PF00752">
    <property type="entry name" value="XPG_N"/>
    <property type="match status" value="1"/>
</dbReference>
<dbReference type="FunFam" id="1.10.150.20:FF:000050">
    <property type="entry name" value="DNA repair protein UVH3"/>
    <property type="match status" value="1"/>
</dbReference>
<dbReference type="PROSITE" id="PS00841">
    <property type="entry name" value="XPG_1"/>
    <property type="match status" value="1"/>
</dbReference>
<dbReference type="InterPro" id="IPR019974">
    <property type="entry name" value="XPG_CS"/>
</dbReference>